<dbReference type="KEGG" id="gai:IMCC3135_02240"/>
<feature type="transmembrane region" description="Helical" evidence="2">
    <location>
        <begin position="38"/>
        <end position="57"/>
    </location>
</feature>
<keyword evidence="2" id="KW-0472">Membrane</keyword>
<dbReference type="RefSeq" id="WP_088916094.1">
    <property type="nucleotide sequence ID" value="NZ_CP018632.1"/>
</dbReference>
<dbReference type="OrthoDB" id="5393896at2"/>
<feature type="coiled-coil region" evidence="1">
    <location>
        <begin position="180"/>
        <end position="207"/>
    </location>
</feature>
<name>A0A2Z2NH03_9GAMM</name>
<sequence length="334" mass="37646">MLPRASWRAGLLLSALGQALLLVDLVSARQWMPSNLSWLMLHMLLSLSATFCVGKLLRTTTQARSFHALLFAIILLMPVVGAVGGAAAFYLGERYSRLRKREPDYWNITRRAELPFTTPVGRKATTVDGRGFEEHLMYSDNEEDLYRKVLSAGSIQASLSVSTFKQAMRHKDERIRLTAYKMLDRKVSELNRQIQQLEAQVAEAEGREMSNAWLQIASNYWELLTLEKGEPIARQQLLDKAGKAAIQAVAALPINRNAHFVLGRVSLLQGDTRRANIAFKRARALGMPADKVTPYLAETAFMLHDFKQVRVLLQQLDPAIRAYPPLSHVAEYWA</sequence>
<feature type="transmembrane region" description="Helical" evidence="2">
    <location>
        <begin position="69"/>
        <end position="91"/>
    </location>
</feature>
<keyword evidence="4" id="KW-1185">Reference proteome</keyword>
<organism evidence="3 4">
    <name type="scientific">Granulosicoccus antarcticus IMCC3135</name>
    <dbReference type="NCBI Taxonomy" id="1192854"/>
    <lineage>
        <taxon>Bacteria</taxon>
        <taxon>Pseudomonadati</taxon>
        <taxon>Pseudomonadota</taxon>
        <taxon>Gammaproteobacteria</taxon>
        <taxon>Chromatiales</taxon>
        <taxon>Granulosicoccaceae</taxon>
        <taxon>Granulosicoccus</taxon>
    </lineage>
</organism>
<keyword evidence="2" id="KW-0812">Transmembrane</keyword>
<keyword evidence="2" id="KW-1133">Transmembrane helix</keyword>
<dbReference type="EMBL" id="CP018632">
    <property type="protein sequence ID" value="ASJ70562.1"/>
    <property type="molecule type" value="Genomic_DNA"/>
</dbReference>
<keyword evidence="1" id="KW-0175">Coiled coil</keyword>
<proteinExistence type="predicted"/>
<accession>A0A2Z2NH03</accession>
<dbReference type="AlphaFoldDB" id="A0A2Z2NH03"/>
<evidence type="ECO:0000313" key="4">
    <source>
        <dbReference type="Proteomes" id="UP000250079"/>
    </source>
</evidence>
<evidence type="ECO:0000256" key="2">
    <source>
        <dbReference type="SAM" id="Phobius"/>
    </source>
</evidence>
<reference evidence="3 4" key="1">
    <citation type="submission" date="2016-12" db="EMBL/GenBank/DDBJ databases">
        <authorList>
            <person name="Song W.-J."/>
            <person name="Kurnit D.M."/>
        </authorList>
    </citation>
    <scope>NUCLEOTIDE SEQUENCE [LARGE SCALE GENOMIC DNA]</scope>
    <source>
        <strain evidence="3 4">IMCC3135</strain>
    </source>
</reference>
<dbReference type="InterPro" id="IPR011990">
    <property type="entry name" value="TPR-like_helical_dom_sf"/>
</dbReference>
<protein>
    <submittedName>
        <fullName evidence="3">Uncharacterized protein</fullName>
    </submittedName>
</protein>
<gene>
    <name evidence="3" type="ORF">IMCC3135_02240</name>
</gene>
<dbReference type="Gene3D" id="1.25.40.10">
    <property type="entry name" value="Tetratricopeptide repeat domain"/>
    <property type="match status" value="1"/>
</dbReference>
<evidence type="ECO:0000313" key="3">
    <source>
        <dbReference type="EMBL" id="ASJ70562.1"/>
    </source>
</evidence>
<dbReference type="Proteomes" id="UP000250079">
    <property type="component" value="Chromosome"/>
</dbReference>
<evidence type="ECO:0000256" key="1">
    <source>
        <dbReference type="SAM" id="Coils"/>
    </source>
</evidence>